<name>A0ABU0XNC3_9BURK</name>
<gene>
    <name evidence="1" type="ORF">RB624_03805</name>
</gene>
<protein>
    <recommendedName>
        <fullName evidence="3">DNA-directed DNA polymerase</fullName>
    </recommendedName>
</protein>
<dbReference type="Proteomes" id="UP001237592">
    <property type="component" value="Unassembled WGS sequence"/>
</dbReference>
<organism evidence="1 2">
    <name type="scientific">Janthinobacterium lividum</name>
    <dbReference type="NCBI Taxonomy" id="29581"/>
    <lineage>
        <taxon>Bacteria</taxon>
        <taxon>Pseudomonadati</taxon>
        <taxon>Pseudomonadota</taxon>
        <taxon>Betaproteobacteria</taxon>
        <taxon>Burkholderiales</taxon>
        <taxon>Oxalobacteraceae</taxon>
        <taxon>Janthinobacterium</taxon>
    </lineage>
</organism>
<keyword evidence="2" id="KW-1185">Reference proteome</keyword>
<evidence type="ECO:0008006" key="3">
    <source>
        <dbReference type="Google" id="ProtNLM"/>
    </source>
</evidence>
<comment type="caution">
    <text evidence="1">The sequence shown here is derived from an EMBL/GenBank/DDBJ whole genome shotgun (WGS) entry which is preliminary data.</text>
</comment>
<dbReference type="EMBL" id="JAVFKP010000001">
    <property type="protein sequence ID" value="MDQ4625012.1"/>
    <property type="molecule type" value="Genomic_DNA"/>
</dbReference>
<dbReference type="RefSeq" id="WP_307778349.1">
    <property type="nucleotide sequence ID" value="NZ_JAVFKP010000001.1"/>
</dbReference>
<reference evidence="1 2" key="1">
    <citation type="submission" date="2023-08" db="EMBL/GenBank/DDBJ databases">
        <title>Draft genome sequence of Janthinobacterium lividum.</title>
        <authorList>
            <person name="Chun B.H."/>
            <person name="Lee Y."/>
        </authorList>
    </citation>
    <scope>NUCLEOTIDE SEQUENCE [LARGE SCALE GENOMIC DNA]</scope>
    <source>
        <strain evidence="1 2">AMJK</strain>
    </source>
</reference>
<evidence type="ECO:0000313" key="2">
    <source>
        <dbReference type="Proteomes" id="UP001237592"/>
    </source>
</evidence>
<proteinExistence type="predicted"/>
<sequence>MRATTLAEPVLELAPPTEADDIVADYRHVGLTLGRHPLALLRERLNKMRFVPSDILNTFSDGQLARGCVA</sequence>
<evidence type="ECO:0000313" key="1">
    <source>
        <dbReference type="EMBL" id="MDQ4625012.1"/>
    </source>
</evidence>
<accession>A0ABU0XNC3</accession>